<dbReference type="PANTHER" id="PTHR43369">
    <property type="entry name" value="PHOSPHORIBOSYLGLYCINAMIDE FORMYLTRANSFERASE"/>
    <property type="match status" value="1"/>
</dbReference>
<dbReference type="InterPro" id="IPR036477">
    <property type="entry name" value="Formyl_transf_N_sf"/>
</dbReference>
<dbReference type="GO" id="GO:0005829">
    <property type="term" value="C:cytosol"/>
    <property type="evidence" value="ECO:0007669"/>
    <property type="project" value="TreeGrafter"/>
</dbReference>
<comment type="pathway">
    <text evidence="1 6">Purine metabolism; IMP biosynthesis via de novo pathway; N(2)-formyl-N(1)-(5-phospho-D-ribosyl)glycinamide from N(1)-(5-phospho-D-ribosyl)glycinamide (10-formyl THF route): step 1/1.</text>
</comment>
<keyword evidence="9" id="KW-1185">Reference proteome</keyword>
<accession>A0AA51R9M9</accession>
<evidence type="ECO:0000313" key="8">
    <source>
        <dbReference type="EMBL" id="WMN07791.1"/>
    </source>
</evidence>
<comment type="catalytic activity">
    <reaction evidence="5 6">
        <text>N(1)-(5-phospho-beta-D-ribosyl)glycinamide + (6R)-10-formyltetrahydrofolate = N(2)-formyl-N(1)-(5-phospho-beta-D-ribosyl)glycinamide + (6S)-5,6,7,8-tetrahydrofolate + H(+)</text>
        <dbReference type="Rhea" id="RHEA:15053"/>
        <dbReference type="ChEBI" id="CHEBI:15378"/>
        <dbReference type="ChEBI" id="CHEBI:57453"/>
        <dbReference type="ChEBI" id="CHEBI:143788"/>
        <dbReference type="ChEBI" id="CHEBI:147286"/>
        <dbReference type="ChEBI" id="CHEBI:195366"/>
        <dbReference type="EC" id="2.1.2.2"/>
    </reaction>
</comment>
<keyword evidence="2 6" id="KW-0808">Transferase</keyword>
<evidence type="ECO:0000256" key="5">
    <source>
        <dbReference type="ARBA" id="ARBA00047664"/>
    </source>
</evidence>
<protein>
    <recommendedName>
        <fullName evidence="6">Phosphoribosylglycinamide formyltransferase</fullName>
        <ecNumber evidence="6">2.1.2.2</ecNumber>
    </recommendedName>
    <alternativeName>
        <fullName evidence="6">5'-phosphoribosylglycinamide transformylase</fullName>
    </alternativeName>
    <alternativeName>
        <fullName evidence="6">GAR transformylase</fullName>
        <shortName evidence="6">GART</shortName>
    </alternativeName>
</protein>
<comment type="similarity">
    <text evidence="4 6">Belongs to the GART family.</text>
</comment>
<evidence type="ECO:0000256" key="1">
    <source>
        <dbReference type="ARBA" id="ARBA00005054"/>
    </source>
</evidence>
<dbReference type="SUPFAM" id="SSF53328">
    <property type="entry name" value="Formyltransferase"/>
    <property type="match status" value="1"/>
</dbReference>
<dbReference type="EMBL" id="CP129970">
    <property type="protein sequence ID" value="WMN07791.1"/>
    <property type="molecule type" value="Genomic_DNA"/>
</dbReference>
<feature type="domain" description="Formyl transferase N-terminal" evidence="7">
    <location>
        <begin position="5"/>
        <end position="185"/>
    </location>
</feature>
<reference evidence="8" key="1">
    <citation type="submission" date="2023-08" db="EMBL/GenBank/DDBJ databases">
        <title>Comparative genomics and taxonomic characterization of three novel marine species of genus Marivirga.</title>
        <authorList>
            <person name="Muhammad N."/>
            <person name="Kim S.-G."/>
        </authorList>
    </citation>
    <scope>NUCLEOTIDE SEQUENCE [LARGE SCALE GENOMIC DNA]</scope>
    <source>
        <strain evidence="8">ABR2-2</strain>
    </source>
</reference>
<dbReference type="InterPro" id="IPR002376">
    <property type="entry name" value="Formyl_transf_N"/>
</dbReference>
<dbReference type="InterPro" id="IPR001555">
    <property type="entry name" value="GART_AS"/>
</dbReference>
<dbReference type="Proteomes" id="UP001244443">
    <property type="component" value="Chromosome"/>
</dbReference>
<feature type="binding site" evidence="6">
    <location>
        <position position="105"/>
    </location>
    <ligand>
        <name>(6R)-10-formyltetrahydrofolate</name>
        <dbReference type="ChEBI" id="CHEBI:195366"/>
    </ligand>
</feature>
<evidence type="ECO:0000256" key="3">
    <source>
        <dbReference type="ARBA" id="ARBA00022755"/>
    </source>
</evidence>
<keyword evidence="3 6" id="KW-0658">Purine biosynthesis</keyword>
<evidence type="ECO:0000259" key="7">
    <source>
        <dbReference type="Pfam" id="PF00551"/>
    </source>
</evidence>
<dbReference type="GO" id="GO:0004644">
    <property type="term" value="F:phosphoribosylglycinamide formyltransferase activity"/>
    <property type="evidence" value="ECO:0007669"/>
    <property type="project" value="UniProtKB-UniRule"/>
</dbReference>
<dbReference type="PANTHER" id="PTHR43369:SF2">
    <property type="entry name" value="PHOSPHORIBOSYLGLYCINAMIDE FORMYLTRANSFERASE"/>
    <property type="match status" value="1"/>
</dbReference>
<feature type="active site" description="Proton donor" evidence="6">
    <location>
        <position position="107"/>
    </location>
</feature>
<comment type="caution">
    <text evidence="6">Lacks conserved residue(s) required for the propagation of feature annotation.</text>
</comment>
<dbReference type="HAMAP" id="MF_01930">
    <property type="entry name" value="PurN"/>
    <property type="match status" value="1"/>
</dbReference>
<dbReference type="GO" id="GO:0006189">
    <property type="term" value="P:'de novo' IMP biosynthetic process"/>
    <property type="evidence" value="ECO:0007669"/>
    <property type="project" value="UniProtKB-UniRule"/>
</dbReference>
<evidence type="ECO:0000313" key="9">
    <source>
        <dbReference type="Proteomes" id="UP001244443"/>
    </source>
</evidence>
<dbReference type="AlphaFoldDB" id="A0AA51R9M9"/>
<dbReference type="PROSITE" id="PS00373">
    <property type="entry name" value="GART"/>
    <property type="match status" value="1"/>
</dbReference>
<feature type="binding site" evidence="6">
    <location>
        <position position="61"/>
    </location>
    <ligand>
        <name>(6R)-10-formyltetrahydrofolate</name>
        <dbReference type="ChEBI" id="CHEBI:195366"/>
    </ligand>
</feature>
<dbReference type="InterPro" id="IPR004607">
    <property type="entry name" value="GART"/>
</dbReference>
<dbReference type="EC" id="2.1.2.2" evidence="6"/>
<organism evidence="8 9">
    <name type="scientific">Marivirga arenosa</name>
    <dbReference type="NCBI Taxonomy" id="3059076"/>
    <lineage>
        <taxon>Bacteria</taxon>
        <taxon>Pseudomonadati</taxon>
        <taxon>Bacteroidota</taxon>
        <taxon>Cytophagia</taxon>
        <taxon>Cytophagales</taxon>
        <taxon>Marivirgaceae</taxon>
        <taxon>Marivirga</taxon>
    </lineage>
</organism>
<feature type="binding site" evidence="6">
    <location>
        <begin position="15"/>
        <end position="17"/>
    </location>
    <ligand>
        <name>N(1)-(5-phospho-beta-D-ribosyl)glycinamide</name>
        <dbReference type="ChEBI" id="CHEBI:143788"/>
    </ligand>
</feature>
<evidence type="ECO:0000256" key="6">
    <source>
        <dbReference type="HAMAP-Rule" id="MF_01930"/>
    </source>
</evidence>
<dbReference type="Pfam" id="PF00551">
    <property type="entry name" value="Formyl_trans_N"/>
    <property type="match status" value="1"/>
</dbReference>
<comment type="function">
    <text evidence="6">Catalyzes the transfer of a formyl group from 10-formyltetrahydrofolate to 5-phospho-ribosyl-glycinamide (GAR), producing 5-phospho-ribosyl-N-formylglycinamide (FGAR) and tetrahydrofolate.</text>
</comment>
<sequence length="196" mass="21948">MSSVKRLAIFASGSGTNAEKIMHYFAEQNNIEVACVITNKKNAGVLERASKASVPSIRFPKADFDQPSALIEYLKSKEVDFIILAGFLLKISPQLISAYPDRIINIHPALLPKYGGKGMYGHFVHEAVIDNMEKESGITIHLVNENYDEGRIIFQAKCEVSPEMNPDQLAAKVQQLEHQHFPKVIEEYVNKFEKAS</sequence>
<proteinExistence type="inferred from homology"/>
<evidence type="ECO:0000256" key="2">
    <source>
        <dbReference type="ARBA" id="ARBA00022679"/>
    </source>
</evidence>
<gene>
    <name evidence="6 8" type="primary">purN</name>
    <name evidence="8" type="ORF">QYS48_06310</name>
</gene>
<feature type="site" description="Raises pKa of active site His" evidence="6">
    <location>
        <position position="148"/>
    </location>
</feature>
<evidence type="ECO:0000256" key="4">
    <source>
        <dbReference type="ARBA" id="ARBA00038440"/>
    </source>
</evidence>
<name>A0AA51R9M9_9BACT</name>
<dbReference type="RefSeq" id="WP_308358042.1">
    <property type="nucleotide sequence ID" value="NZ_CP129970.2"/>
</dbReference>
<dbReference type="NCBIfam" id="TIGR00639">
    <property type="entry name" value="PurN"/>
    <property type="match status" value="1"/>
</dbReference>
<dbReference type="CDD" id="cd08645">
    <property type="entry name" value="FMT_core_GART"/>
    <property type="match status" value="1"/>
</dbReference>
<dbReference type="Gene3D" id="3.40.50.170">
    <property type="entry name" value="Formyl transferase, N-terminal domain"/>
    <property type="match status" value="1"/>
</dbReference>